<dbReference type="AlphaFoldDB" id="A0AAW8FTV7"/>
<name>A0AAW8FTV7_9ACTN</name>
<reference evidence="1" key="1">
    <citation type="submission" date="2023-07" db="EMBL/GenBank/DDBJ databases">
        <title>Comparative genomics of wheat-associated soil bacteria to identify genetic determinants of phenazine resistance.</title>
        <authorList>
            <person name="Mouncey N."/>
        </authorList>
    </citation>
    <scope>NUCLEOTIDE SEQUENCE</scope>
    <source>
        <strain evidence="1">V4I22</strain>
    </source>
</reference>
<evidence type="ECO:0000313" key="2">
    <source>
        <dbReference type="Proteomes" id="UP001234216"/>
    </source>
</evidence>
<organism evidence="1 2">
    <name type="scientific">Streptomyces canus</name>
    <dbReference type="NCBI Taxonomy" id="58343"/>
    <lineage>
        <taxon>Bacteria</taxon>
        <taxon>Bacillati</taxon>
        <taxon>Actinomycetota</taxon>
        <taxon>Actinomycetes</taxon>
        <taxon>Kitasatosporales</taxon>
        <taxon>Streptomycetaceae</taxon>
        <taxon>Streptomyces</taxon>
        <taxon>Streptomyces aurantiacus group</taxon>
    </lineage>
</organism>
<accession>A0AAW8FTV7</accession>
<proteinExistence type="predicted"/>
<comment type="caution">
    <text evidence="1">The sequence shown here is derived from an EMBL/GenBank/DDBJ whole genome shotgun (WGS) entry which is preliminary data.</text>
</comment>
<dbReference type="Proteomes" id="UP001234216">
    <property type="component" value="Unassembled WGS sequence"/>
</dbReference>
<dbReference type="EMBL" id="JAUSZV010000005">
    <property type="protein sequence ID" value="MDQ0913369.1"/>
    <property type="molecule type" value="Genomic_DNA"/>
</dbReference>
<sequence length="74" mass="8609">MRVRLRALLREDQTLNGPDAFGHRHDWEPDVVFQKQGEERNAQESQKSDRTIDALISRPYLLIDLPNSVRNTGH</sequence>
<evidence type="ECO:0000313" key="1">
    <source>
        <dbReference type="EMBL" id="MDQ0913369.1"/>
    </source>
</evidence>
<protein>
    <submittedName>
        <fullName evidence="1">Uncharacterized protein</fullName>
    </submittedName>
</protein>
<gene>
    <name evidence="1" type="ORF">QFZ22_009354</name>
</gene>